<evidence type="ECO:0000256" key="1">
    <source>
        <dbReference type="ARBA" id="ARBA00023015"/>
    </source>
</evidence>
<dbReference type="EMBL" id="RZNB01000003">
    <property type="protein sequence ID" value="RWZ51185.1"/>
    <property type="molecule type" value="Genomic_DNA"/>
</dbReference>
<dbReference type="PRINTS" id="PR00455">
    <property type="entry name" value="HTHTETR"/>
</dbReference>
<dbReference type="InterPro" id="IPR011075">
    <property type="entry name" value="TetR_C"/>
</dbReference>
<dbReference type="PANTHER" id="PTHR47506">
    <property type="entry name" value="TRANSCRIPTIONAL REGULATORY PROTEIN"/>
    <property type="match status" value="1"/>
</dbReference>
<dbReference type="InterPro" id="IPR036271">
    <property type="entry name" value="Tet_transcr_reg_TetR-rel_C_sf"/>
</dbReference>
<keyword evidence="1" id="KW-0805">Transcription regulation</keyword>
<evidence type="ECO:0000256" key="4">
    <source>
        <dbReference type="PROSITE-ProRule" id="PRU00335"/>
    </source>
</evidence>
<dbReference type="OrthoDB" id="3196926at2"/>
<keyword evidence="7" id="KW-1185">Reference proteome</keyword>
<feature type="DNA-binding region" description="H-T-H motif" evidence="4">
    <location>
        <begin position="34"/>
        <end position="53"/>
    </location>
</feature>
<dbReference type="SUPFAM" id="SSF46689">
    <property type="entry name" value="Homeodomain-like"/>
    <property type="match status" value="1"/>
</dbReference>
<dbReference type="PROSITE" id="PS50977">
    <property type="entry name" value="HTH_TETR_2"/>
    <property type="match status" value="1"/>
</dbReference>
<reference evidence="6 7" key="1">
    <citation type="submission" date="2018-12" db="EMBL/GenBank/DDBJ databases">
        <authorList>
            <person name="Li F."/>
        </authorList>
    </citation>
    <scope>NUCLEOTIDE SEQUENCE [LARGE SCALE GENOMIC DNA]</scope>
    <source>
        <strain evidence="6 7">11W25H-1</strain>
    </source>
</reference>
<evidence type="ECO:0000256" key="2">
    <source>
        <dbReference type="ARBA" id="ARBA00023125"/>
    </source>
</evidence>
<organism evidence="6 7">
    <name type="scientific">Labedella phragmitis</name>
    <dbReference type="NCBI Taxonomy" id="2498849"/>
    <lineage>
        <taxon>Bacteria</taxon>
        <taxon>Bacillati</taxon>
        <taxon>Actinomycetota</taxon>
        <taxon>Actinomycetes</taxon>
        <taxon>Micrococcales</taxon>
        <taxon>Microbacteriaceae</taxon>
        <taxon>Labedella</taxon>
    </lineage>
</organism>
<dbReference type="Gene3D" id="1.10.357.10">
    <property type="entry name" value="Tetracycline Repressor, domain 2"/>
    <property type="match status" value="1"/>
</dbReference>
<evidence type="ECO:0000259" key="5">
    <source>
        <dbReference type="PROSITE" id="PS50977"/>
    </source>
</evidence>
<keyword evidence="3" id="KW-0804">Transcription</keyword>
<dbReference type="InterPro" id="IPR001647">
    <property type="entry name" value="HTH_TetR"/>
</dbReference>
<dbReference type="GO" id="GO:0003677">
    <property type="term" value="F:DNA binding"/>
    <property type="evidence" value="ECO:0007669"/>
    <property type="project" value="UniProtKB-UniRule"/>
</dbReference>
<accession>A0A3S4A4D7</accession>
<protein>
    <submittedName>
        <fullName evidence="6">TetR/AcrR family transcriptional regulator</fullName>
    </submittedName>
</protein>
<dbReference type="AlphaFoldDB" id="A0A3S4A4D7"/>
<name>A0A3S4A4D7_9MICO</name>
<sequence length="195" mass="20617">MTVTASRTLTDDVADRIVSAADALFYTRGFQAVGMDEVRTAAGVSLKKLYQQFPSKEALVLAVLRVRHALWETGVAEAVAAATTPREKLLAMYDYLASWFQDDSFRGCGFINAFGELGSVFPSVAELARDHKESFQSYVESLVTSAGADESLAPQLALLAEGAQTTAAISGNPIAATHARAAASVLIDAALAARS</sequence>
<evidence type="ECO:0000256" key="3">
    <source>
        <dbReference type="ARBA" id="ARBA00023163"/>
    </source>
</evidence>
<keyword evidence="2 4" id="KW-0238">DNA-binding</keyword>
<comment type="caution">
    <text evidence="6">The sequence shown here is derived from an EMBL/GenBank/DDBJ whole genome shotgun (WGS) entry which is preliminary data.</text>
</comment>
<dbReference type="PANTHER" id="PTHR47506:SF3">
    <property type="entry name" value="HTH-TYPE TRANSCRIPTIONAL REGULATOR LMRA"/>
    <property type="match status" value="1"/>
</dbReference>
<dbReference type="Pfam" id="PF00440">
    <property type="entry name" value="TetR_N"/>
    <property type="match status" value="1"/>
</dbReference>
<dbReference type="SUPFAM" id="SSF48498">
    <property type="entry name" value="Tetracyclin repressor-like, C-terminal domain"/>
    <property type="match status" value="1"/>
</dbReference>
<evidence type="ECO:0000313" key="7">
    <source>
        <dbReference type="Proteomes" id="UP000288547"/>
    </source>
</evidence>
<feature type="domain" description="HTH tetR-type" evidence="5">
    <location>
        <begin position="11"/>
        <end position="71"/>
    </location>
</feature>
<dbReference type="Pfam" id="PF16925">
    <property type="entry name" value="TetR_C_13"/>
    <property type="match status" value="1"/>
</dbReference>
<proteinExistence type="predicted"/>
<gene>
    <name evidence="6" type="ORF">ELQ90_10440</name>
</gene>
<dbReference type="InterPro" id="IPR009057">
    <property type="entry name" value="Homeodomain-like_sf"/>
</dbReference>
<dbReference type="Proteomes" id="UP000288547">
    <property type="component" value="Unassembled WGS sequence"/>
</dbReference>
<evidence type="ECO:0000313" key="6">
    <source>
        <dbReference type="EMBL" id="RWZ51185.1"/>
    </source>
</evidence>